<accession>A0A8S5M9N9</accession>
<proteinExistence type="predicted"/>
<name>A0A8S5M9N9_9CAUD</name>
<reference evidence="1" key="1">
    <citation type="journal article" date="2021" name="Proc. Natl. Acad. Sci. U.S.A.">
        <title>A Catalog of Tens of Thousands of Viruses from Human Metagenomes Reveals Hidden Associations with Chronic Diseases.</title>
        <authorList>
            <person name="Tisza M.J."/>
            <person name="Buck C.B."/>
        </authorList>
    </citation>
    <scope>NUCLEOTIDE SEQUENCE</scope>
    <source>
        <strain evidence="1">Ctv4j104</strain>
    </source>
</reference>
<protein>
    <submittedName>
        <fullName evidence="1">Uncharacterized protein</fullName>
    </submittedName>
</protein>
<sequence length="108" mass="12316">MDNNDIQATRDISGTKHISFRQLMRRWKIEAGVHGDVLIGLHGMNEGDKFVRTLTITTNEVGLMLGVCGERVIKYKQMINSHRTEDNEMIDDIGGVDIINFIESKWKV</sequence>
<evidence type="ECO:0000313" key="1">
    <source>
        <dbReference type="EMBL" id="DAD78962.1"/>
    </source>
</evidence>
<organism evidence="1">
    <name type="scientific">Siphoviridae sp. ctv4j104</name>
    <dbReference type="NCBI Taxonomy" id="2826510"/>
    <lineage>
        <taxon>Viruses</taxon>
        <taxon>Duplodnaviria</taxon>
        <taxon>Heunggongvirae</taxon>
        <taxon>Uroviricota</taxon>
        <taxon>Caudoviricetes</taxon>
    </lineage>
</organism>
<dbReference type="EMBL" id="BK014855">
    <property type="protein sequence ID" value="DAD78962.1"/>
    <property type="molecule type" value="Genomic_DNA"/>
</dbReference>